<dbReference type="PANTHER" id="PTHR30188">
    <property type="entry name" value="ABC TRANSPORTER PERMEASE PROTEIN-RELATED"/>
    <property type="match status" value="1"/>
</dbReference>
<evidence type="ECO:0000259" key="2">
    <source>
        <dbReference type="PROSITE" id="PS50801"/>
    </source>
</evidence>
<feature type="domain" description="STAS" evidence="2">
    <location>
        <begin position="6"/>
        <end position="146"/>
    </location>
</feature>
<dbReference type="Pfam" id="PF01740">
    <property type="entry name" value="STAS"/>
    <property type="match status" value="1"/>
</dbReference>
<proteinExistence type="predicted"/>
<dbReference type="InterPro" id="IPR002645">
    <property type="entry name" value="STAS_dom"/>
</dbReference>
<accession>A0A3B0SEL6</accession>
<keyword evidence="1" id="KW-0472">Membrane</keyword>
<feature type="transmembrane region" description="Helical" evidence="1">
    <location>
        <begin position="358"/>
        <end position="376"/>
    </location>
</feature>
<sequence length="378" mass="41175">MADSAAYFDIDIDDGVMKMVAAGDWRARFLKQVDPRLRDFADDTMGRELIIDMTGVERLDTAGAMVLQRTLRACGGRTRISRVVGASPAHEALMEQVKDHLAPCHVTPFHPNAFGAMLERLGQGVAETYIAATQLLSFIGEALAATWRVITRPSHFRWTSTVHHMEEAGLNAIPIVGLMSFLIGAVVAFMGAKILRLFNAEIFVVELVGISVLREFGVLLTAILIAGRSGSAFTAQIGSMKIREEIDAMRVLGLDPMEVLVLPRVFALVLMLPAIAFIAGILGLVGGALVAAFAMDISLAFFMARFEETIIINHFWAGLIKAPFFAFVIAIIGCFQGMEVEGSAESLGQRTTLSVVQALFLVIVIDAFFALFYLEIDF</sequence>
<reference evidence="3" key="1">
    <citation type="submission" date="2018-06" db="EMBL/GenBank/DDBJ databases">
        <authorList>
            <person name="Zhirakovskaya E."/>
        </authorList>
    </citation>
    <scope>NUCLEOTIDE SEQUENCE</scope>
</reference>
<name>A0A3B0SEL6_9ZZZZ</name>
<feature type="transmembrane region" description="Helical" evidence="1">
    <location>
        <begin position="315"/>
        <end position="338"/>
    </location>
</feature>
<dbReference type="NCBIfam" id="TIGR00056">
    <property type="entry name" value="MlaE family lipid ABC transporter permease subunit"/>
    <property type="match status" value="1"/>
</dbReference>
<dbReference type="InterPro" id="IPR030802">
    <property type="entry name" value="Permease_MalE"/>
</dbReference>
<evidence type="ECO:0000313" key="3">
    <source>
        <dbReference type="EMBL" id="VAW01002.1"/>
    </source>
</evidence>
<dbReference type="Pfam" id="PF02405">
    <property type="entry name" value="MlaE"/>
    <property type="match status" value="1"/>
</dbReference>
<evidence type="ECO:0000256" key="1">
    <source>
        <dbReference type="SAM" id="Phobius"/>
    </source>
</evidence>
<keyword evidence="1" id="KW-1133">Transmembrane helix</keyword>
<dbReference type="InterPro" id="IPR036513">
    <property type="entry name" value="STAS_dom_sf"/>
</dbReference>
<dbReference type="InterPro" id="IPR003453">
    <property type="entry name" value="ABC_MlaE_roteobac"/>
</dbReference>
<keyword evidence="1" id="KW-0812">Transmembrane</keyword>
<dbReference type="SUPFAM" id="SSF52091">
    <property type="entry name" value="SpoIIaa-like"/>
    <property type="match status" value="1"/>
</dbReference>
<dbReference type="GO" id="GO:0043190">
    <property type="term" value="C:ATP-binding cassette (ABC) transporter complex"/>
    <property type="evidence" value="ECO:0007669"/>
    <property type="project" value="InterPro"/>
</dbReference>
<gene>
    <name evidence="3" type="ORF">MNBD_ALPHA05-161</name>
</gene>
<dbReference type="Gene3D" id="3.30.750.24">
    <property type="entry name" value="STAS domain"/>
    <property type="match status" value="1"/>
</dbReference>
<dbReference type="PANTHER" id="PTHR30188:SF3">
    <property type="entry name" value="ABC TRANSPORTER PERMEASE"/>
    <property type="match status" value="1"/>
</dbReference>
<dbReference type="AlphaFoldDB" id="A0A3B0SEL6"/>
<dbReference type="PROSITE" id="PS50801">
    <property type="entry name" value="STAS"/>
    <property type="match status" value="1"/>
</dbReference>
<feature type="transmembrane region" description="Helical" evidence="1">
    <location>
        <begin position="202"/>
        <end position="226"/>
    </location>
</feature>
<feature type="transmembrane region" description="Helical" evidence="1">
    <location>
        <begin position="265"/>
        <end position="294"/>
    </location>
</feature>
<feature type="transmembrane region" description="Helical" evidence="1">
    <location>
        <begin position="170"/>
        <end position="190"/>
    </location>
</feature>
<dbReference type="GO" id="GO:0005548">
    <property type="term" value="F:phospholipid transporter activity"/>
    <property type="evidence" value="ECO:0007669"/>
    <property type="project" value="TreeGrafter"/>
</dbReference>
<protein>
    <submittedName>
        <fullName evidence="3">ABC transporter, permease protein (Cluster 9, phospholipid)</fullName>
    </submittedName>
</protein>
<dbReference type="EMBL" id="UOEH01000323">
    <property type="protein sequence ID" value="VAW01002.1"/>
    <property type="molecule type" value="Genomic_DNA"/>
</dbReference>
<organism evidence="3">
    <name type="scientific">hydrothermal vent metagenome</name>
    <dbReference type="NCBI Taxonomy" id="652676"/>
    <lineage>
        <taxon>unclassified sequences</taxon>
        <taxon>metagenomes</taxon>
        <taxon>ecological metagenomes</taxon>
    </lineage>
</organism>